<accession>A0A174AGD4</accession>
<dbReference type="EMBL" id="JAQLWO010000002">
    <property type="protein sequence ID" value="MDB7904930.1"/>
    <property type="molecule type" value="Genomic_DNA"/>
</dbReference>
<dbReference type="AlphaFoldDB" id="A0A174AGD4"/>
<dbReference type="InterPro" id="IPR050807">
    <property type="entry name" value="TransReg_Diox_bact_type"/>
</dbReference>
<evidence type="ECO:0000313" key="3">
    <source>
        <dbReference type="EMBL" id="CUN86740.1"/>
    </source>
</evidence>
<evidence type="ECO:0000259" key="2">
    <source>
        <dbReference type="PROSITE" id="PS50943"/>
    </source>
</evidence>
<dbReference type="Pfam" id="PF01381">
    <property type="entry name" value="HTH_3"/>
    <property type="match status" value="1"/>
</dbReference>
<evidence type="ECO:0000313" key="7">
    <source>
        <dbReference type="Proteomes" id="UP000095746"/>
    </source>
</evidence>
<dbReference type="Proteomes" id="UP001211006">
    <property type="component" value="Unassembled WGS sequence"/>
</dbReference>
<dbReference type="GO" id="GO:0003700">
    <property type="term" value="F:DNA-binding transcription factor activity"/>
    <property type="evidence" value="ECO:0007669"/>
    <property type="project" value="TreeGrafter"/>
</dbReference>
<dbReference type="Proteomes" id="UP000429811">
    <property type="component" value="Unassembled WGS sequence"/>
</dbReference>
<dbReference type="PROSITE" id="PS50943">
    <property type="entry name" value="HTH_CROC1"/>
    <property type="match status" value="1"/>
</dbReference>
<evidence type="ECO:0000313" key="8">
    <source>
        <dbReference type="Proteomes" id="UP000429811"/>
    </source>
</evidence>
<name>A0A174AGD4_FLAPL</name>
<dbReference type="RefSeq" id="WP_009259462.1">
    <property type="nucleotide sequence ID" value="NZ_BAABZG010000001.1"/>
</dbReference>
<feature type="domain" description="HTH cro/C1-type" evidence="2">
    <location>
        <begin position="10"/>
        <end position="64"/>
    </location>
</feature>
<dbReference type="CDD" id="cd00093">
    <property type="entry name" value="HTH_XRE"/>
    <property type="match status" value="1"/>
</dbReference>
<evidence type="ECO:0000313" key="4">
    <source>
        <dbReference type="EMBL" id="MDB7904930.1"/>
    </source>
</evidence>
<sequence>MEESYIAKRITQLRMARNISEYQMSLELGHSKSYIQSITSGKSKPSTQELFNIADYFNMSLSEFFDEENVESPTVQKAIDAIRKLSEQDAALALAMIQRLSLPLREGGAEQ</sequence>
<dbReference type="Proteomes" id="UP000095746">
    <property type="component" value="Unassembled WGS sequence"/>
</dbReference>
<dbReference type="Proteomes" id="UP001211173">
    <property type="component" value="Unassembled WGS sequence"/>
</dbReference>
<reference evidence="3 7" key="1">
    <citation type="submission" date="2015-09" db="EMBL/GenBank/DDBJ databases">
        <authorList>
            <consortium name="Pathogen Informatics"/>
        </authorList>
    </citation>
    <scope>NUCLEOTIDE SEQUENCE [LARGE SCALE GENOMIC DNA]</scope>
    <source>
        <strain evidence="3 7">2789STDY5608854</strain>
    </source>
</reference>
<organism evidence="3 7">
    <name type="scientific">Flavonifractor plautii</name>
    <name type="common">Fusobacterium plautii</name>
    <dbReference type="NCBI Taxonomy" id="292800"/>
    <lineage>
        <taxon>Bacteria</taxon>
        <taxon>Bacillati</taxon>
        <taxon>Bacillota</taxon>
        <taxon>Clostridia</taxon>
        <taxon>Eubacteriales</taxon>
        <taxon>Oscillospiraceae</taxon>
        <taxon>Flavonifractor</taxon>
    </lineage>
</organism>
<dbReference type="PANTHER" id="PTHR46797:SF1">
    <property type="entry name" value="METHYLPHOSPHONATE SYNTHASE"/>
    <property type="match status" value="1"/>
</dbReference>
<dbReference type="EMBL" id="CYZT01000022">
    <property type="protein sequence ID" value="CUN86740.1"/>
    <property type="molecule type" value="Genomic_DNA"/>
</dbReference>
<gene>
    <name evidence="3" type="ORF">ERS852411_00613</name>
    <name evidence="6" type="ORF">GKE90_22355</name>
    <name evidence="4" type="ORF">PND83_02975</name>
    <name evidence="5" type="ORF">PNE06_10570</name>
</gene>
<dbReference type="InterPro" id="IPR001387">
    <property type="entry name" value="Cro/C1-type_HTH"/>
</dbReference>
<dbReference type="GeneID" id="89522125"/>
<evidence type="ECO:0000256" key="1">
    <source>
        <dbReference type="ARBA" id="ARBA00023125"/>
    </source>
</evidence>
<dbReference type="GO" id="GO:0005829">
    <property type="term" value="C:cytosol"/>
    <property type="evidence" value="ECO:0007669"/>
    <property type="project" value="TreeGrafter"/>
</dbReference>
<dbReference type="EMBL" id="WKPO01000085">
    <property type="protein sequence ID" value="MSB51376.1"/>
    <property type="molecule type" value="Genomic_DNA"/>
</dbReference>
<keyword evidence="1" id="KW-0238">DNA-binding</keyword>
<dbReference type="SMART" id="SM00530">
    <property type="entry name" value="HTH_XRE"/>
    <property type="match status" value="1"/>
</dbReference>
<dbReference type="EMBL" id="JAQLWV010000014">
    <property type="protein sequence ID" value="MDB7933515.1"/>
    <property type="molecule type" value="Genomic_DNA"/>
</dbReference>
<reference evidence="4" key="3">
    <citation type="submission" date="2023-01" db="EMBL/GenBank/DDBJ databases">
        <title>Human gut microbiome strain richness.</title>
        <authorList>
            <person name="Chen-Liaw A."/>
        </authorList>
    </citation>
    <scope>NUCLEOTIDE SEQUENCE</scope>
    <source>
        <strain evidence="5">1001287st1_F4_1001285I_161205</strain>
        <strain evidence="4">2225st1_A6_2225SCRN_200828</strain>
    </source>
</reference>
<dbReference type="PANTHER" id="PTHR46797">
    <property type="entry name" value="HTH-TYPE TRANSCRIPTIONAL REGULATOR"/>
    <property type="match status" value="1"/>
</dbReference>
<dbReference type="SUPFAM" id="SSF47413">
    <property type="entry name" value="lambda repressor-like DNA-binding domains"/>
    <property type="match status" value="1"/>
</dbReference>
<evidence type="ECO:0000313" key="6">
    <source>
        <dbReference type="EMBL" id="MSB51376.1"/>
    </source>
</evidence>
<proteinExistence type="predicted"/>
<dbReference type="Gene3D" id="1.10.260.40">
    <property type="entry name" value="lambda repressor-like DNA-binding domains"/>
    <property type="match status" value="1"/>
</dbReference>
<reference evidence="6 8" key="2">
    <citation type="journal article" date="2019" name="Nat. Med.">
        <title>A library of human gut bacterial isolates paired with longitudinal multiomics data enables mechanistic microbiome research.</title>
        <authorList>
            <person name="Poyet M."/>
            <person name="Groussin M."/>
            <person name="Gibbons S.M."/>
            <person name="Avila-Pacheco J."/>
            <person name="Jiang X."/>
            <person name="Kearney S.M."/>
            <person name="Perrotta A.R."/>
            <person name="Berdy B."/>
            <person name="Zhao S."/>
            <person name="Lieberman T.D."/>
            <person name="Swanson P.K."/>
            <person name="Smith M."/>
            <person name="Roesemann S."/>
            <person name="Alexander J.E."/>
            <person name="Rich S.A."/>
            <person name="Livny J."/>
            <person name="Vlamakis H."/>
            <person name="Clish C."/>
            <person name="Bullock K."/>
            <person name="Deik A."/>
            <person name="Scott J."/>
            <person name="Pierce K.A."/>
            <person name="Xavier R.J."/>
            <person name="Alm E.J."/>
        </authorList>
    </citation>
    <scope>NUCLEOTIDE SEQUENCE [LARGE SCALE GENOMIC DNA]</scope>
    <source>
        <strain evidence="6 8">BIOML-A5</strain>
    </source>
</reference>
<protein>
    <submittedName>
        <fullName evidence="3">Anaerobic benzoate catabolism transcriptional regulator</fullName>
    </submittedName>
    <submittedName>
        <fullName evidence="6">Helix-turn-helix domain-containing protein</fullName>
    </submittedName>
    <submittedName>
        <fullName evidence="4">Helix-turn-helix transcriptional regulator</fullName>
    </submittedName>
</protein>
<evidence type="ECO:0000313" key="5">
    <source>
        <dbReference type="EMBL" id="MDB7933515.1"/>
    </source>
</evidence>
<dbReference type="InterPro" id="IPR010982">
    <property type="entry name" value="Lambda_DNA-bd_dom_sf"/>
</dbReference>
<dbReference type="GO" id="GO:0003677">
    <property type="term" value="F:DNA binding"/>
    <property type="evidence" value="ECO:0007669"/>
    <property type="project" value="UniProtKB-KW"/>
</dbReference>